<dbReference type="EMBL" id="JNHI01000009">
    <property type="protein sequence ID" value="KDS31395.1"/>
    <property type="molecule type" value="Genomic_DNA"/>
</dbReference>
<dbReference type="AlphaFoldDB" id="A0A078R7T0"/>
<name>A0A078R7T0_PHOVU</name>
<evidence type="ECO:0000313" key="1">
    <source>
        <dbReference type="EMBL" id="KDS31395.1"/>
    </source>
</evidence>
<dbReference type="Proteomes" id="UP000028134">
    <property type="component" value="Unassembled WGS sequence"/>
</dbReference>
<dbReference type="PATRIC" id="fig|1339350.3.peg.1964"/>
<protein>
    <submittedName>
        <fullName evidence="1">Uncharacterized protein</fullName>
    </submittedName>
</protein>
<accession>A0A078R7T0</accession>
<reference evidence="1 2" key="1">
    <citation type="submission" date="2014-04" db="EMBL/GenBank/DDBJ databases">
        <authorList>
            <person name="Sears C."/>
            <person name="Carroll K."/>
            <person name="Sack B.R."/>
            <person name="Qadri F."/>
            <person name="Myers L.L."/>
            <person name="Chung G.-T."/>
            <person name="Escheverria P."/>
            <person name="Fraser C.M."/>
            <person name="Sadzewicz L."/>
            <person name="Shefchek K.A."/>
            <person name="Tallon L."/>
            <person name="Das S.P."/>
            <person name="Daugherty S."/>
            <person name="Mongodin E.F."/>
        </authorList>
    </citation>
    <scope>NUCLEOTIDE SEQUENCE [LARGE SCALE GENOMIC DNA]</scope>
    <source>
        <strain evidence="2">3775 SL(B) 10 (iv)</strain>
    </source>
</reference>
<dbReference type="RefSeq" id="WP_050484619.1">
    <property type="nucleotide sequence ID" value="NZ_JNHI01000009.1"/>
</dbReference>
<gene>
    <name evidence="1" type="ORF">M097_2043</name>
</gene>
<organism evidence="1 2">
    <name type="scientific">Phocaeicola vulgatus str. 3775 SL</name>
    <name type="common">B</name>
    <name type="synonym">iv</name>
    <dbReference type="NCBI Taxonomy" id="1339350"/>
    <lineage>
        <taxon>Bacteria</taxon>
        <taxon>Pseudomonadati</taxon>
        <taxon>Bacteroidota</taxon>
        <taxon>Bacteroidia</taxon>
        <taxon>Bacteroidales</taxon>
        <taxon>Bacteroidaceae</taxon>
        <taxon>Phocaeicola</taxon>
    </lineage>
</organism>
<sequence length="166" mass="19923">MTAQIREKLIYNGEEYYMATEPLQPYLEEKKIVFDYLSTACWRGYVGEWVVEDNKLYLINLEANILREKQESSKEYETVGLEYLFPNEKKVFAKWFTGVISIPYGKMLRYIHSDYASIYEKELYLEFVSGILVSSHEKDNNKEDLEEHSFVDFWKDFLDEKNMRKD</sequence>
<comment type="caution">
    <text evidence="1">The sequence shown here is derived from an EMBL/GenBank/DDBJ whole genome shotgun (WGS) entry which is preliminary data.</text>
</comment>
<evidence type="ECO:0000313" key="2">
    <source>
        <dbReference type="Proteomes" id="UP000028134"/>
    </source>
</evidence>
<proteinExistence type="predicted"/>